<protein>
    <recommendedName>
        <fullName evidence="9">Lysoplasmalogenase</fullName>
    </recommendedName>
</protein>
<evidence type="ECO:0008006" key="9">
    <source>
        <dbReference type="Google" id="ProtNLM"/>
    </source>
</evidence>
<keyword evidence="8" id="KW-1185">Reference proteome</keyword>
<sequence>MRDRLSRALLVLFCAVSATHLVALAASIGWLDLVTKTLLMPSLAGWAATRRAPGLLVAGLLLSWLGDVALQFDGLFILGMGFFAAAHVCYVTLFVRRGAAAVMRGRWGFVAAYCVVWLGLVAVMWSGLGDLRVAVALYSLLLTATATLSVGLGPVVGLGGALFFVSDALLALRLADLPRPPGADLLVMITYLAAQWLIADGVTASRPALPPTADDDRVTTVDG</sequence>
<dbReference type="Proteomes" id="UP001500218">
    <property type="component" value="Unassembled WGS sequence"/>
</dbReference>
<evidence type="ECO:0000256" key="1">
    <source>
        <dbReference type="ARBA" id="ARBA00004141"/>
    </source>
</evidence>
<dbReference type="RefSeq" id="WP_344127320.1">
    <property type="nucleotide sequence ID" value="NZ_BAAALT010000033.1"/>
</dbReference>
<dbReference type="InterPro" id="IPR012506">
    <property type="entry name" value="TMEM86B-like"/>
</dbReference>
<comment type="caution">
    <text evidence="7">The sequence shown here is derived from an EMBL/GenBank/DDBJ whole genome shotgun (WGS) entry which is preliminary data.</text>
</comment>
<keyword evidence="4 6" id="KW-1133">Transmembrane helix</keyword>
<keyword evidence="3 6" id="KW-0812">Transmembrane</keyword>
<evidence type="ECO:0000256" key="4">
    <source>
        <dbReference type="ARBA" id="ARBA00022989"/>
    </source>
</evidence>
<accession>A0ABP4XS37</accession>
<dbReference type="Pfam" id="PF07947">
    <property type="entry name" value="YhhN"/>
    <property type="match status" value="1"/>
</dbReference>
<evidence type="ECO:0000256" key="3">
    <source>
        <dbReference type="ARBA" id="ARBA00022692"/>
    </source>
</evidence>
<evidence type="ECO:0000256" key="6">
    <source>
        <dbReference type="SAM" id="Phobius"/>
    </source>
</evidence>
<evidence type="ECO:0000313" key="8">
    <source>
        <dbReference type="Proteomes" id="UP001500218"/>
    </source>
</evidence>
<evidence type="ECO:0000256" key="5">
    <source>
        <dbReference type="ARBA" id="ARBA00023136"/>
    </source>
</evidence>
<comment type="subcellular location">
    <subcellularLocation>
        <location evidence="1">Membrane</location>
        <topology evidence="1">Multi-pass membrane protein</topology>
    </subcellularLocation>
</comment>
<feature type="transmembrane region" description="Helical" evidence="6">
    <location>
        <begin position="107"/>
        <end position="128"/>
    </location>
</feature>
<keyword evidence="5 6" id="KW-0472">Membrane</keyword>
<gene>
    <name evidence="7" type="ORF">GCM10009682_13100</name>
</gene>
<comment type="similarity">
    <text evidence="2">Belongs to the TMEM86 family.</text>
</comment>
<proteinExistence type="inferred from homology"/>
<reference evidence="8" key="1">
    <citation type="journal article" date="2019" name="Int. J. Syst. Evol. Microbiol.">
        <title>The Global Catalogue of Microorganisms (GCM) 10K type strain sequencing project: providing services to taxonomists for standard genome sequencing and annotation.</title>
        <authorList>
            <consortium name="The Broad Institute Genomics Platform"/>
            <consortium name="The Broad Institute Genome Sequencing Center for Infectious Disease"/>
            <person name="Wu L."/>
            <person name="Ma J."/>
        </authorList>
    </citation>
    <scope>NUCLEOTIDE SEQUENCE [LARGE SCALE GENOMIC DNA]</scope>
    <source>
        <strain evidence="8">JCM 13250</strain>
    </source>
</reference>
<feature type="transmembrane region" description="Helical" evidence="6">
    <location>
        <begin position="140"/>
        <end position="165"/>
    </location>
</feature>
<name>A0ABP4XS37_9ACTN</name>
<evidence type="ECO:0000313" key="7">
    <source>
        <dbReference type="EMBL" id="GAA1792573.1"/>
    </source>
</evidence>
<feature type="transmembrane region" description="Helical" evidence="6">
    <location>
        <begin position="74"/>
        <end position="95"/>
    </location>
</feature>
<dbReference type="PANTHER" id="PTHR31885:SF6">
    <property type="entry name" value="GH04784P"/>
    <property type="match status" value="1"/>
</dbReference>
<evidence type="ECO:0000256" key="2">
    <source>
        <dbReference type="ARBA" id="ARBA00007375"/>
    </source>
</evidence>
<dbReference type="EMBL" id="BAAALT010000033">
    <property type="protein sequence ID" value="GAA1792573.1"/>
    <property type="molecule type" value="Genomic_DNA"/>
</dbReference>
<organism evidence="7 8">
    <name type="scientific">Luedemannella flava</name>
    <dbReference type="NCBI Taxonomy" id="349316"/>
    <lineage>
        <taxon>Bacteria</taxon>
        <taxon>Bacillati</taxon>
        <taxon>Actinomycetota</taxon>
        <taxon>Actinomycetes</taxon>
        <taxon>Micromonosporales</taxon>
        <taxon>Micromonosporaceae</taxon>
        <taxon>Luedemannella</taxon>
    </lineage>
</organism>
<dbReference type="PANTHER" id="PTHR31885">
    <property type="entry name" value="GH04784P"/>
    <property type="match status" value="1"/>
</dbReference>